<dbReference type="HAMAP" id="MF_00100_B">
    <property type="entry name" value="IF_2_B"/>
    <property type="match status" value="1"/>
</dbReference>
<dbReference type="InterPro" id="IPR023115">
    <property type="entry name" value="TIF_IF2_dom3"/>
</dbReference>
<evidence type="ECO:0000256" key="10">
    <source>
        <dbReference type="SAM" id="MobiDB-lite"/>
    </source>
</evidence>
<dbReference type="NCBIfam" id="TIGR00231">
    <property type="entry name" value="small_GTP"/>
    <property type="match status" value="1"/>
</dbReference>
<dbReference type="InterPro" id="IPR006847">
    <property type="entry name" value="IF2_N"/>
</dbReference>
<dbReference type="FunFam" id="2.40.30.10:FF:000007">
    <property type="entry name" value="Translation initiation factor IF-2"/>
    <property type="match status" value="1"/>
</dbReference>
<dbReference type="SUPFAM" id="SSF52156">
    <property type="entry name" value="Initiation factor IF2/eIF5b, domain 3"/>
    <property type="match status" value="1"/>
</dbReference>
<dbReference type="Gene3D" id="1.10.10.2480">
    <property type="match status" value="1"/>
</dbReference>
<dbReference type="EMBL" id="JAOQJZ010000004">
    <property type="protein sequence ID" value="MCU6705443.1"/>
    <property type="molecule type" value="Genomic_DNA"/>
</dbReference>
<dbReference type="FunFam" id="3.40.50.10050:FF:000001">
    <property type="entry name" value="Translation initiation factor IF-2"/>
    <property type="match status" value="1"/>
</dbReference>
<dbReference type="Gene3D" id="2.40.30.10">
    <property type="entry name" value="Translation factors"/>
    <property type="match status" value="2"/>
</dbReference>
<evidence type="ECO:0000256" key="8">
    <source>
        <dbReference type="HAMAP-Rule" id="MF_00100"/>
    </source>
</evidence>
<accession>A0AAE3IFQ9</accession>
<dbReference type="InterPro" id="IPR000795">
    <property type="entry name" value="T_Tr_GTP-bd_dom"/>
</dbReference>
<dbReference type="NCBIfam" id="TIGR00487">
    <property type="entry name" value="IF-2"/>
    <property type="match status" value="1"/>
</dbReference>
<evidence type="ECO:0000256" key="4">
    <source>
        <dbReference type="ARBA" id="ARBA00022741"/>
    </source>
</evidence>
<evidence type="ECO:0000256" key="1">
    <source>
        <dbReference type="ARBA" id="ARBA00007733"/>
    </source>
</evidence>
<dbReference type="Gene3D" id="3.40.50.300">
    <property type="entry name" value="P-loop containing nucleotide triphosphate hydrolases"/>
    <property type="match status" value="1"/>
</dbReference>
<dbReference type="Pfam" id="PF11987">
    <property type="entry name" value="IF-2"/>
    <property type="match status" value="1"/>
</dbReference>
<dbReference type="PANTHER" id="PTHR43381">
    <property type="entry name" value="TRANSLATION INITIATION FACTOR IF-2-RELATED"/>
    <property type="match status" value="1"/>
</dbReference>
<comment type="similarity">
    <text evidence="1 8 9">Belongs to the TRAFAC class translation factor GTPase superfamily. Classic translation factor GTPase family. IF-2 subfamily.</text>
</comment>
<keyword evidence="13" id="KW-1185">Reference proteome</keyword>
<dbReference type="AlphaFoldDB" id="A0AAE3IFQ9"/>
<dbReference type="Pfam" id="PF00009">
    <property type="entry name" value="GTP_EFTU"/>
    <property type="match status" value="1"/>
</dbReference>
<sequence length="850" mass="94000">MSMKTTKYKLSDMAKDLKVTNNDLIECLGKLGGEPKKTQSVLTPEEISYVLEYYTQNNQVDSFDAFYANNVKPVKEEKKADKKPVKAEKKEKKVEKKPEPKPTPKAEAKPEPKPAPKAEAKPEPKAEPKVEKKPEVKAETKQPAPEQKKKQPAPQKPAKKKEHGVRQQLGGFSDKKETSGGYTISEDNDSFGTQRTIDTRGSYIELDKYNEKYDNLANSKQNKSKDNFTKKQKLTQKSQQRKKQQFSHKKETESEKLRRLELERARKQQLKVMIPDEIVVSELASRLKVTATEVIKKLMGLGVMASINEVVDFDTAALVAEELGAKVEKEVHVTIEERLIETDEDPEESLQERCPVVVVMGHVDHGKTSILDRIRNAHVTDTEAGGITQHIGAYQVEYEGKKITFLDTPGHEAFTAMRARGANVTDIAILVVAADDGIMPQTIESINHAKAAGVSIIVAINKMDKEGADPDRVKQQLTEQSLVVEEWGGDVIAVPVSAKTGMGIDELLENILLVAEVKELKANPDRLARGTVVEARLDKGKGPVATLLVQNGTLKSGDVIIAGTSVGRIRTMTNDKGRSIKEAGPSTPVEITGLGEVPSAGDVFNAVADEKLARELVEQRKHEAKEELFQQHQKVTLDNLFSQIAEGEMKELPIIVKADVQGSVEAVKQSLEKLSNDEVRVKVIHGGVGAVSESDVMLANASNAIIVGFNVRPDPVAKQNAEQSGVDIRLYRIIYDAIEEITDAMKGMLAPKYREVETARIEVRQVYKISNVGTVAGSYVLDGKVGRNNEIRVVRDGIVIAEDKMSSLKRFKDDAKEVAAGFECGITLEKFTDIKEGDIFEAFYMEEYRD</sequence>
<dbReference type="FunFam" id="3.40.50.300:FF:000019">
    <property type="entry name" value="Translation initiation factor IF-2"/>
    <property type="match status" value="1"/>
</dbReference>
<organism evidence="12 13">
    <name type="scientific">Hominimerdicola aceti</name>
    <dbReference type="NCBI Taxonomy" id="2981726"/>
    <lineage>
        <taxon>Bacteria</taxon>
        <taxon>Bacillati</taxon>
        <taxon>Bacillota</taxon>
        <taxon>Clostridia</taxon>
        <taxon>Eubacteriales</taxon>
        <taxon>Oscillospiraceae</taxon>
        <taxon>Hominimerdicola</taxon>
    </lineage>
</organism>
<dbReference type="PROSITE" id="PS51722">
    <property type="entry name" value="G_TR_2"/>
    <property type="match status" value="1"/>
</dbReference>
<keyword evidence="8" id="KW-0963">Cytoplasm</keyword>
<keyword evidence="4 8" id="KW-0547">Nucleotide-binding</keyword>
<evidence type="ECO:0000256" key="9">
    <source>
        <dbReference type="RuleBase" id="RU000644"/>
    </source>
</evidence>
<comment type="caution">
    <text evidence="12">The sequence shown here is derived from an EMBL/GenBank/DDBJ whole genome shotgun (WGS) entry which is preliminary data.</text>
</comment>
<evidence type="ECO:0000313" key="12">
    <source>
        <dbReference type="EMBL" id="MCU6705443.1"/>
    </source>
</evidence>
<keyword evidence="5 8" id="KW-0648">Protein biosynthesis</keyword>
<feature type="binding site" evidence="8">
    <location>
        <begin position="407"/>
        <end position="411"/>
    </location>
    <ligand>
        <name>GTP</name>
        <dbReference type="ChEBI" id="CHEBI:37565"/>
    </ligand>
</feature>
<dbReference type="GO" id="GO:0003743">
    <property type="term" value="F:translation initiation factor activity"/>
    <property type="evidence" value="ECO:0007669"/>
    <property type="project" value="UniProtKB-UniRule"/>
</dbReference>
<dbReference type="GO" id="GO:0005829">
    <property type="term" value="C:cytosol"/>
    <property type="evidence" value="ECO:0007669"/>
    <property type="project" value="TreeGrafter"/>
</dbReference>
<evidence type="ECO:0000256" key="5">
    <source>
        <dbReference type="ARBA" id="ARBA00022917"/>
    </source>
</evidence>
<dbReference type="InterPro" id="IPR015760">
    <property type="entry name" value="TIF_IF2"/>
</dbReference>
<evidence type="ECO:0000256" key="2">
    <source>
        <dbReference type="ARBA" id="ARBA00020675"/>
    </source>
</evidence>
<dbReference type="InterPro" id="IPR027417">
    <property type="entry name" value="P-loop_NTPase"/>
</dbReference>
<dbReference type="PANTHER" id="PTHR43381:SF5">
    <property type="entry name" value="TR-TYPE G DOMAIN-CONTAINING PROTEIN"/>
    <property type="match status" value="1"/>
</dbReference>
<dbReference type="SUPFAM" id="SSF52540">
    <property type="entry name" value="P-loop containing nucleoside triphosphate hydrolases"/>
    <property type="match status" value="1"/>
</dbReference>
<dbReference type="Gene3D" id="3.40.50.10050">
    <property type="entry name" value="Translation initiation factor IF- 2, domain 3"/>
    <property type="match status" value="1"/>
</dbReference>
<dbReference type="CDD" id="cd03692">
    <property type="entry name" value="mtIF2_IVc"/>
    <property type="match status" value="1"/>
</dbReference>
<dbReference type="InterPro" id="IPR044145">
    <property type="entry name" value="IF2_II"/>
</dbReference>
<feature type="domain" description="Tr-type G" evidence="11">
    <location>
        <begin position="352"/>
        <end position="521"/>
    </location>
</feature>
<dbReference type="SUPFAM" id="SSF50447">
    <property type="entry name" value="Translation proteins"/>
    <property type="match status" value="2"/>
</dbReference>
<feature type="compositionally biased region" description="Basic and acidic residues" evidence="10">
    <location>
        <begin position="248"/>
        <end position="257"/>
    </location>
</feature>
<gene>
    <name evidence="8 12" type="primary">infB</name>
    <name evidence="12" type="ORF">OCV57_05835</name>
</gene>
<evidence type="ECO:0000256" key="3">
    <source>
        <dbReference type="ARBA" id="ARBA00022540"/>
    </source>
</evidence>
<keyword evidence="3 8" id="KW-0396">Initiation factor</keyword>
<dbReference type="RefSeq" id="WP_267300774.1">
    <property type="nucleotide sequence ID" value="NZ_JAOQJZ010000004.1"/>
</dbReference>
<evidence type="ECO:0000259" key="11">
    <source>
        <dbReference type="PROSITE" id="PS51722"/>
    </source>
</evidence>
<dbReference type="InterPro" id="IPR009000">
    <property type="entry name" value="Transl_B-barrel_sf"/>
</dbReference>
<name>A0AAE3IFQ9_9FIRM</name>
<reference evidence="12 13" key="1">
    <citation type="journal article" date="2021" name="ISME Commun">
        <title>Automated analysis of genomic sequences facilitates high-throughput and comprehensive description of bacteria.</title>
        <authorList>
            <person name="Hitch T.C.A."/>
        </authorList>
    </citation>
    <scope>NUCLEOTIDE SEQUENCE [LARGE SCALE GENOMIC DNA]</scope>
    <source>
        <strain evidence="12 13">Sanger_31</strain>
    </source>
</reference>
<keyword evidence="6 8" id="KW-0342">GTP-binding</keyword>
<dbReference type="InterPro" id="IPR036925">
    <property type="entry name" value="TIF_IF2_dom3_sf"/>
</dbReference>
<dbReference type="FunFam" id="2.40.30.10:FF:000008">
    <property type="entry name" value="Translation initiation factor IF-2"/>
    <property type="match status" value="1"/>
</dbReference>
<feature type="region of interest" description="Disordered" evidence="10">
    <location>
        <begin position="216"/>
        <end position="257"/>
    </location>
</feature>
<proteinExistence type="inferred from homology"/>
<evidence type="ECO:0000256" key="7">
    <source>
        <dbReference type="ARBA" id="ARBA00025162"/>
    </source>
</evidence>
<feature type="compositionally biased region" description="Basic residues" evidence="10">
    <location>
        <begin position="230"/>
        <end position="247"/>
    </location>
</feature>
<dbReference type="GO" id="GO:0003924">
    <property type="term" value="F:GTPase activity"/>
    <property type="evidence" value="ECO:0007669"/>
    <property type="project" value="UniProtKB-UniRule"/>
</dbReference>
<dbReference type="Pfam" id="PF22042">
    <property type="entry name" value="EF-G_D2"/>
    <property type="match status" value="1"/>
</dbReference>
<dbReference type="InterPro" id="IPR005225">
    <property type="entry name" value="Small_GTP-bd"/>
</dbReference>
<dbReference type="Pfam" id="PF04760">
    <property type="entry name" value="IF2_N"/>
    <property type="match status" value="1"/>
</dbReference>
<dbReference type="CDD" id="cd03702">
    <property type="entry name" value="IF2_mtIF2_II"/>
    <property type="match status" value="1"/>
</dbReference>
<dbReference type="Proteomes" id="UP001208131">
    <property type="component" value="Unassembled WGS sequence"/>
</dbReference>
<evidence type="ECO:0000313" key="13">
    <source>
        <dbReference type="Proteomes" id="UP001208131"/>
    </source>
</evidence>
<comment type="function">
    <text evidence="7 8 9">One of the essential components for the initiation of protein synthesis. Protects formylmethionyl-tRNA from spontaneous hydrolysis and promotes its binding to the 30S ribosomal subunits. Also involved in the hydrolysis of GTP during the formation of the 70S ribosomal complex.</text>
</comment>
<evidence type="ECO:0000256" key="6">
    <source>
        <dbReference type="ARBA" id="ARBA00023134"/>
    </source>
</evidence>
<dbReference type="CDD" id="cd01887">
    <property type="entry name" value="IF2_eIF5B"/>
    <property type="match status" value="1"/>
</dbReference>
<dbReference type="InterPro" id="IPR053905">
    <property type="entry name" value="EF-G-like_DII"/>
</dbReference>
<dbReference type="GO" id="GO:0005525">
    <property type="term" value="F:GTP binding"/>
    <property type="evidence" value="ECO:0007669"/>
    <property type="project" value="UniProtKB-KW"/>
</dbReference>
<feature type="binding site" evidence="8">
    <location>
        <begin position="361"/>
        <end position="368"/>
    </location>
    <ligand>
        <name>GTP</name>
        <dbReference type="ChEBI" id="CHEBI:37565"/>
    </ligand>
</feature>
<dbReference type="InterPro" id="IPR000178">
    <property type="entry name" value="TF_IF2_bacterial-like"/>
</dbReference>
<feature type="region of interest" description="Disordered" evidence="10">
    <location>
        <begin position="71"/>
        <end position="196"/>
    </location>
</feature>
<feature type="region of interest" description="G-domain" evidence="8">
    <location>
        <begin position="355"/>
        <end position="503"/>
    </location>
</feature>
<feature type="binding site" evidence="8">
    <location>
        <begin position="461"/>
        <end position="464"/>
    </location>
    <ligand>
        <name>GTP</name>
        <dbReference type="ChEBI" id="CHEBI:37565"/>
    </ligand>
</feature>
<comment type="subcellular location">
    <subcellularLocation>
        <location evidence="8">Cytoplasm</location>
    </subcellularLocation>
</comment>
<protein>
    <recommendedName>
        <fullName evidence="2 8">Translation initiation factor IF-2</fullName>
    </recommendedName>
</protein>
<feature type="compositionally biased region" description="Basic and acidic residues" evidence="10">
    <location>
        <begin position="73"/>
        <end position="140"/>
    </location>
</feature>